<evidence type="ECO:0000313" key="1">
    <source>
        <dbReference type="EMBL" id="KAL1132765.1"/>
    </source>
</evidence>
<dbReference type="SUPFAM" id="SSF54928">
    <property type="entry name" value="RNA-binding domain, RBD"/>
    <property type="match status" value="1"/>
</dbReference>
<sequence>MTSKRRNMFHKNKTQETTEKVFVIQLLSELLMSEDQQDILLQTCDELPLSTVFCLHFLSNTFWRLDTIFNVEPVGWRLKMASRRRDKLDRKNLEVGWRAVGVRNRTPHIGPNLARRSARPVLQRNVFILDCSPRRPLNFWHGAMGWREGGSFCAGDVEVEEMVVEEMVAEVPRTISRGDIFYAYKGVGKVRHGWRREVGLHPGLPLPIGSPSLRGDLPRDTLSAPAWKLSPAGCAFVKFSSHLEAQAAINSLHGSQTMPFDNRLKDRVGHRVIYSTDKYKSPGTNPGKSISQRGTARAAMAVAIR</sequence>
<dbReference type="AlphaFoldDB" id="A0ABD0YNC6"/>
<organism evidence="1 2">
    <name type="scientific">Ranatra chinensis</name>
    <dbReference type="NCBI Taxonomy" id="642074"/>
    <lineage>
        <taxon>Eukaryota</taxon>
        <taxon>Metazoa</taxon>
        <taxon>Ecdysozoa</taxon>
        <taxon>Arthropoda</taxon>
        <taxon>Hexapoda</taxon>
        <taxon>Insecta</taxon>
        <taxon>Pterygota</taxon>
        <taxon>Neoptera</taxon>
        <taxon>Paraneoptera</taxon>
        <taxon>Hemiptera</taxon>
        <taxon>Heteroptera</taxon>
        <taxon>Panheteroptera</taxon>
        <taxon>Nepomorpha</taxon>
        <taxon>Nepidae</taxon>
        <taxon>Ranatrinae</taxon>
        <taxon>Ranatra</taxon>
    </lineage>
</organism>
<dbReference type="EMBL" id="JBFDAA010000005">
    <property type="protein sequence ID" value="KAL1132765.1"/>
    <property type="molecule type" value="Genomic_DNA"/>
</dbReference>
<dbReference type="InterPro" id="IPR035979">
    <property type="entry name" value="RBD_domain_sf"/>
</dbReference>
<evidence type="ECO:0008006" key="3">
    <source>
        <dbReference type="Google" id="ProtNLM"/>
    </source>
</evidence>
<gene>
    <name evidence="1" type="ORF">AAG570_010717</name>
</gene>
<name>A0ABD0YNC6_9HEMI</name>
<accession>A0ABD0YNC6</accession>
<comment type="caution">
    <text evidence="1">The sequence shown here is derived from an EMBL/GenBank/DDBJ whole genome shotgun (WGS) entry which is preliminary data.</text>
</comment>
<reference evidence="1 2" key="1">
    <citation type="submission" date="2024-07" db="EMBL/GenBank/DDBJ databases">
        <title>Chromosome-level genome assembly of the water stick insect Ranatra chinensis (Heteroptera: Nepidae).</title>
        <authorList>
            <person name="Liu X."/>
        </authorList>
    </citation>
    <scope>NUCLEOTIDE SEQUENCE [LARGE SCALE GENOMIC DNA]</scope>
    <source>
        <strain evidence="1">Cailab_2021Rc</strain>
        <tissue evidence="1">Muscle</tissue>
    </source>
</reference>
<keyword evidence="2" id="KW-1185">Reference proteome</keyword>
<proteinExistence type="predicted"/>
<evidence type="ECO:0000313" key="2">
    <source>
        <dbReference type="Proteomes" id="UP001558652"/>
    </source>
</evidence>
<protein>
    <recommendedName>
        <fullName evidence="3">RRM domain-containing protein</fullName>
    </recommendedName>
</protein>
<dbReference type="Proteomes" id="UP001558652">
    <property type="component" value="Unassembled WGS sequence"/>
</dbReference>
<dbReference type="Gene3D" id="3.30.70.330">
    <property type="match status" value="1"/>
</dbReference>
<dbReference type="InterPro" id="IPR012677">
    <property type="entry name" value="Nucleotide-bd_a/b_plait_sf"/>
</dbReference>